<evidence type="ECO:0008006" key="4">
    <source>
        <dbReference type="Google" id="ProtNLM"/>
    </source>
</evidence>
<comment type="caution">
    <text evidence="2">The sequence shown here is derived from an EMBL/GenBank/DDBJ whole genome shotgun (WGS) entry which is preliminary data.</text>
</comment>
<sequence length="203" mass="22137">MMKKISFILLLLFCTITIAQEKKDINPFRIGVKIGTPNVLGGNLEFVTPILNNRIALFIDYSGFTIKEDESKIALKYFEAGTNIYFKSSGKGLYSSLSYGKLNLDGNYTDAETINGTQYDGKAEGNISVSTLNAKLGAKLGSKFYFRIEAGYGFGDIPQQIEITGTESGTGITKTDYVDVPSDIPGLNENGYLLFNIGFGISI</sequence>
<dbReference type="EMBL" id="QTTQ01000012">
    <property type="protein sequence ID" value="REE79962.1"/>
    <property type="molecule type" value="Genomic_DNA"/>
</dbReference>
<evidence type="ECO:0000256" key="1">
    <source>
        <dbReference type="SAM" id="SignalP"/>
    </source>
</evidence>
<reference evidence="2 3" key="1">
    <citation type="submission" date="2018-08" db="EMBL/GenBank/DDBJ databases">
        <title>Genomic Encyclopedia of Type Strains, Phase III (KMG-III): the genomes of soil and plant-associated and newly described type strains.</title>
        <authorList>
            <person name="Whitman W."/>
        </authorList>
    </citation>
    <scope>NUCLEOTIDE SEQUENCE [LARGE SCALE GENOMIC DNA]</scope>
    <source>
        <strain evidence="2 3">325-5</strain>
    </source>
</reference>
<evidence type="ECO:0000313" key="3">
    <source>
        <dbReference type="Proteomes" id="UP000256429"/>
    </source>
</evidence>
<dbReference type="Proteomes" id="UP000256429">
    <property type="component" value="Unassembled WGS sequence"/>
</dbReference>
<gene>
    <name evidence="2" type="ORF">BX611_2862</name>
</gene>
<keyword evidence="1" id="KW-0732">Signal</keyword>
<organism evidence="2 3">
    <name type="scientific">Lutibacter oceani</name>
    <dbReference type="NCBI Taxonomy" id="1853311"/>
    <lineage>
        <taxon>Bacteria</taxon>
        <taxon>Pseudomonadati</taxon>
        <taxon>Bacteroidota</taxon>
        <taxon>Flavobacteriia</taxon>
        <taxon>Flavobacteriales</taxon>
        <taxon>Flavobacteriaceae</taxon>
        <taxon>Lutibacter</taxon>
    </lineage>
</organism>
<protein>
    <recommendedName>
        <fullName evidence="4">Outer membrane protein with beta-barrel domain</fullName>
    </recommendedName>
</protein>
<accession>A0A3D9RTA2</accession>
<dbReference type="AlphaFoldDB" id="A0A3D9RTA2"/>
<evidence type="ECO:0000313" key="2">
    <source>
        <dbReference type="EMBL" id="REE79962.1"/>
    </source>
</evidence>
<feature type="chain" id="PRO_5017560096" description="Outer membrane protein with beta-barrel domain" evidence="1">
    <location>
        <begin position="20"/>
        <end position="203"/>
    </location>
</feature>
<feature type="signal peptide" evidence="1">
    <location>
        <begin position="1"/>
        <end position="19"/>
    </location>
</feature>
<name>A0A3D9RTA2_9FLAO</name>
<keyword evidence="3" id="KW-1185">Reference proteome</keyword>
<proteinExistence type="predicted"/>